<sequence length="36" mass="4046">MEIATTITRSQAAYVDICYLENDPTEPFIAAKVKIE</sequence>
<name>A0A8H7VJE4_9FUNG</name>
<evidence type="ECO:0000313" key="2">
    <source>
        <dbReference type="Proteomes" id="UP000646827"/>
    </source>
</evidence>
<reference evidence="1 2" key="1">
    <citation type="submission" date="2020-12" db="EMBL/GenBank/DDBJ databases">
        <title>Metabolic potential, ecology and presence of endohyphal bacteria is reflected in genomic diversity of Mucoromycotina.</title>
        <authorList>
            <person name="Muszewska A."/>
            <person name="Okrasinska A."/>
            <person name="Steczkiewicz K."/>
            <person name="Drgas O."/>
            <person name="Orlowska M."/>
            <person name="Perlinska-Lenart U."/>
            <person name="Aleksandrzak-Piekarczyk T."/>
            <person name="Szatraj K."/>
            <person name="Zielenkiewicz U."/>
            <person name="Pilsyk S."/>
            <person name="Malc E."/>
            <person name="Mieczkowski P."/>
            <person name="Kruszewska J.S."/>
            <person name="Biernat P."/>
            <person name="Pawlowska J."/>
        </authorList>
    </citation>
    <scope>NUCLEOTIDE SEQUENCE [LARGE SCALE GENOMIC DNA]</scope>
    <source>
        <strain evidence="1 2">CBS 142.35</strain>
    </source>
</reference>
<dbReference type="Proteomes" id="UP000646827">
    <property type="component" value="Unassembled WGS sequence"/>
</dbReference>
<dbReference type="EMBL" id="JAEPRB010000365">
    <property type="protein sequence ID" value="KAG2216744.1"/>
    <property type="molecule type" value="Genomic_DNA"/>
</dbReference>
<organism evidence="1 2">
    <name type="scientific">Circinella minor</name>
    <dbReference type="NCBI Taxonomy" id="1195481"/>
    <lineage>
        <taxon>Eukaryota</taxon>
        <taxon>Fungi</taxon>
        <taxon>Fungi incertae sedis</taxon>
        <taxon>Mucoromycota</taxon>
        <taxon>Mucoromycotina</taxon>
        <taxon>Mucoromycetes</taxon>
        <taxon>Mucorales</taxon>
        <taxon>Lichtheimiaceae</taxon>
        <taxon>Circinella</taxon>
    </lineage>
</organism>
<protein>
    <submittedName>
        <fullName evidence="1">Uncharacterized protein</fullName>
    </submittedName>
</protein>
<evidence type="ECO:0000313" key="1">
    <source>
        <dbReference type="EMBL" id="KAG2216744.1"/>
    </source>
</evidence>
<feature type="non-terminal residue" evidence="1">
    <location>
        <position position="36"/>
    </location>
</feature>
<comment type="caution">
    <text evidence="1">The sequence shown here is derived from an EMBL/GenBank/DDBJ whole genome shotgun (WGS) entry which is preliminary data.</text>
</comment>
<accession>A0A8H7VJE4</accession>
<keyword evidence="2" id="KW-1185">Reference proteome</keyword>
<gene>
    <name evidence="1" type="ORF">INT45_003203</name>
</gene>
<dbReference type="AlphaFoldDB" id="A0A8H7VJE4"/>
<proteinExistence type="predicted"/>